<gene>
    <name evidence="1" type="ORF">EFD62_02790</name>
</gene>
<protein>
    <recommendedName>
        <fullName evidence="3">J domain-containing protein</fullName>
    </recommendedName>
</protein>
<evidence type="ECO:0008006" key="3">
    <source>
        <dbReference type="Google" id="ProtNLM"/>
    </source>
</evidence>
<dbReference type="EMBL" id="RLII01000002">
    <property type="protein sequence ID" value="RXE60175.1"/>
    <property type="molecule type" value="Genomic_DNA"/>
</dbReference>
<evidence type="ECO:0000313" key="1">
    <source>
        <dbReference type="EMBL" id="RXE60175.1"/>
    </source>
</evidence>
<accession>A0A4Q0I8B0</accession>
<evidence type="ECO:0000313" key="2">
    <source>
        <dbReference type="Proteomes" id="UP000289166"/>
    </source>
</evidence>
<keyword evidence="2" id="KW-1185">Reference proteome</keyword>
<name>A0A4Q0I8B0_9FIRM</name>
<sequence length="66" mass="7967">MESTQRNKEMITKFNEIQEEILRIGWNGIIQKYHPDINCEDENSAKTFKMYKSIYENMKKRVIVNP</sequence>
<dbReference type="AlphaFoldDB" id="A0A4Q0I8B0"/>
<dbReference type="RefSeq" id="WP_069193912.1">
    <property type="nucleotide sequence ID" value="NZ_RLII01000002.1"/>
</dbReference>
<organism evidence="1 2">
    <name type="scientific">Acetivibrio mesophilus</name>
    <dbReference type="NCBI Taxonomy" id="2487273"/>
    <lineage>
        <taxon>Bacteria</taxon>
        <taxon>Bacillati</taxon>
        <taxon>Bacillota</taxon>
        <taxon>Clostridia</taxon>
        <taxon>Eubacteriales</taxon>
        <taxon>Oscillospiraceae</taxon>
        <taxon>Acetivibrio</taxon>
    </lineage>
</organism>
<dbReference type="OrthoDB" id="2084923at2"/>
<proteinExistence type="predicted"/>
<reference evidence="2" key="1">
    <citation type="submission" date="2018-11" db="EMBL/GenBank/DDBJ databases">
        <title>Genome sequencing of a novel mesophilic and cellulolytic organism within the genus Hungateiclostridium.</title>
        <authorList>
            <person name="Rettenmaier R."/>
            <person name="Liebl W."/>
            <person name="Zverlov V."/>
        </authorList>
    </citation>
    <scope>NUCLEOTIDE SEQUENCE [LARGE SCALE GENOMIC DNA]</scope>
    <source>
        <strain evidence="2">N2K1</strain>
    </source>
</reference>
<comment type="caution">
    <text evidence="1">The sequence shown here is derived from an EMBL/GenBank/DDBJ whole genome shotgun (WGS) entry which is preliminary data.</text>
</comment>
<dbReference type="Proteomes" id="UP000289166">
    <property type="component" value="Unassembled WGS sequence"/>
</dbReference>